<name>A0A316EYN6_9BURK</name>
<dbReference type="PANTHER" id="PTHR44688:SF16">
    <property type="entry name" value="DNA-BINDING TRANSCRIPTIONAL ACTIVATOR DEVR_DOSR"/>
    <property type="match status" value="1"/>
</dbReference>
<comment type="caution">
    <text evidence="7">The sequence shown here is derived from an EMBL/GenBank/DDBJ whole genome shotgun (WGS) entry which is preliminary data.</text>
</comment>
<evidence type="ECO:0000313" key="7">
    <source>
        <dbReference type="EMBL" id="PWK37827.1"/>
    </source>
</evidence>
<dbReference type="SMART" id="SM00421">
    <property type="entry name" value="HTH_LUXR"/>
    <property type="match status" value="1"/>
</dbReference>
<dbReference type="PROSITE" id="PS50110">
    <property type="entry name" value="RESPONSE_REGULATORY"/>
    <property type="match status" value="1"/>
</dbReference>
<keyword evidence="4" id="KW-0597">Phosphoprotein</keyword>
<protein>
    <submittedName>
        <fullName evidence="7">FixJ family two-component response regulator</fullName>
    </submittedName>
</protein>
<organism evidence="7 8">
    <name type="scientific">Cupriavidus plantarum</name>
    <dbReference type="NCBI Taxonomy" id="942865"/>
    <lineage>
        <taxon>Bacteria</taxon>
        <taxon>Pseudomonadati</taxon>
        <taxon>Pseudomonadota</taxon>
        <taxon>Betaproteobacteria</taxon>
        <taxon>Burkholderiales</taxon>
        <taxon>Burkholderiaceae</taxon>
        <taxon>Cupriavidus</taxon>
    </lineage>
</organism>
<dbReference type="InterPro" id="IPR036388">
    <property type="entry name" value="WH-like_DNA-bd_sf"/>
</dbReference>
<dbReference type="SMART" id="SM00448">
    <property type="entry name" value="REC"/>
    <property type="match status" value="1"/>
</dbReference>
<dbReference type="PROSITE" id="PS50043">
    <property type="entry name" value="HTH_LUXR_2"/>
    <property type="match status" value="1"/>
</dbReference>
<gene>
    <name evidence="7" type="ORF">C7419_1011713</name>
</gene>
<evidence type="ECO:0000313" key="8">
    <source>
        <dbReference type="Proteomes" id="UP000245754"/>
    </source>
</evidence>
<keyword evidence="1" id="KW-0805">Transcription regulation</keyword>
<dbReference type="CDD" id="cd06170">
    <property type="entry name" value="LuxR_C_like"/>
    <property type="match status" value="1"/>
</dbReference>
<evidence type="ECO:0000256" key="1">
    <source>
        <dbReference type="ARBA" id="ARBA00023015"/>
    </source>
</evidence>
<feature type="domain" description="Response regulatory" evidence="6">
    <location>
        <begin position="13"/>
        <end position="126"/>
    </location>
</feature>
<dbReference type="InterPro" id="IPR011006">
    <property type="entry name" value="CheY-like_superfamily"/>
</dbReference>
<dbReference type="Pfam" id="PF00196">
    <property type="entry name" value="GerE"/>
    <property type="match status" value="1"/>
</dbReference>
<dbReference type="GO" id="GO:0006355">
    <property type="term" value="P:regulation of DNA-templated transcription"/>
    <property type="evidence" value="ECO:0007669"/>
    <property type="project" value="InterPro"/>
</dbReference>
<accession>A0A316EYN6</accession>
<dbReference type="AlphaFoldDB" id="A0A316EYN6"/>
<feature type="domain" description="HTH luxR-type" evidence="5">
    <location>
        <begin position="142"/>
        <end position="207"/>
    </location>
</feature>
<evidence type="ECO:0000256" key="3">
    <source>
        <dbReference type="ARBA" id="ARBA00023163"/>
    </source>
</evidence>
<sequence>MASDFKTMDANSVVYIIDDDEGTRTSLTNLLRSVGFVARSFEGTAAFKAFDKPDVPSCLLLDVRLRGESGLFFHQQEKKTQRIPIIFMTGFADVSICIRAMKAGASDFLIKPLADQDVIDSVTAALAVDKARLDTERVRNGLLEAYGSLTSREREVLAYVIGGSMNKQIAAEIGISEITVKVHRGTAMRKMNATSLADMVRKAEAIGLEPIFC</sequence>
<dbReference type="GO" id="GO:0000160">
    <property type="term" value="P:phosphorelay signal transduction system"/>
    <property type="evidence" value="ECO:0007669"/>
    <property type="project" value="InterPro"/>
</dbReference>
<evidence type="ECO:0000256" key="4">
    <source>
        <dbReference type="PROSITE-ProRule" id="PRU00169"/>
    </source>
</evidence>
<dbReference type="InterPro" id="IPR000792">
    <property type="entry name" value="Tscrpt_reg_LuxR_C"/>
</dbReference>
<dbReference type="Pfam" id="PF00072">
    <property type="entry name" value="Response_reg"/>
    <property type="match status" value="1"/>
</dbReference>
<proteinExistence type="predicted"/>
<keyword evidence="2" id="KW-0238">DNA-binding</keyword>
<dbReference type="PRINTS" id="PR00038">
    <property type="entry name" value="HTHLUXR"/>
</dbReference>
<evidence type="ECO:0000259" key="6">
    <source>
        <dbReference type="PROSITE" id="PS50110"/>
    </source>
</evidence>
<dbReference type="InterPro" id="IPR001789">
    <property type="entry name" value="Sig_transdc_resp-reg_receiver"/>
</dbReference>
<dbReference type="GO" id="GO:0003677">
    <property type="term" value="F:DNA binding"/>
    <property type="evidence" value="ECO:0007669"/>
    <property type="project" value="UniProtKB-KW"/>
</dbReference>
<reference evidence="7 8" key="1">
    <citation type="submission" date="2018-05" db="EMBL/GenBank/DDBJ databases">
        <title>Genomic Encyclopedia of Type Strains, Phase IV (KMG-V): Genome sequencing to study the core and pangenomes of soil and plant-associated prokaryotes.</title>
        <authorList>
            <person name="Whitman W."/>
        </authorList>
    </citation>
    <scope>NUCLEOTIDE SEQUENCE [LARGE SCALE GENOMIC DNA]</scope>
    <source>
        <strain evidence="7 8">SLV-132</strain>
    </source>
</reference>
<dbReference type="SUPFAM" id="SSF52172">
    <property type="entry name" value="CheY-like"/>
    <property type="match status" value="1"/>
</dbReference>
<evidence type="ECO:0000259" key="5">
    <source>
        <dbReference type="PROSITE" id="PS50043"/>
    </source>
</evidence>
<dbReference type="Gene3D" id="3.40.50.2300">
    <property type="match status" value="1"/>
</dbReference>
<keyword evidence="3" id="KW-0804">Transcription</keyword>
<keyword evidence="8" id="KW-1185">Reference proteome</keyword>
<dbReference type="Gene3D" id="1.10.10.10">
    <property type="entry name" value="Winged helix-like DNA-binding domain superfamily/Winged helix DNA-binding domain"/>
    <property type="match status" value="1"/>
</dbReference>
<feature type="modified residue" description="4-aspartylphosphate" evidence="4">
    <location>
        <position position="62"/>
    </location>
</feature>
<dbReference type="RefSeq" id="WP_109581498.1">
    <property type="nucleotide sequence ID" value="NZ_QGGT01000001.1"/>
</dbReference>
<evidence type="ECO:0000256" key="2">
    <source>
        <dbReference type="ARBA" id="ARBA00023125"/>
    </source>
</evidence>
<dbReference type="Proteomes" id="UP000245754">
    <property type="component" value="Unassembled WGS sequence"/>
</dbReference>
<dbReference type="EMBL" id="QGGT01000001">
    <property type="protein sequence ID" value="PWK37827.1"/>
    <property type="molecule type" value="Genomic_DNA"/>
</dbReference>
<dbReference type="PANTHER" id="PTHR44688">
    <property type="entry name" value="DNA-BINDING TRANSCRIPTIONAL ACTIVATOR DEVR_DOSR"/>
    <property type="match status" value="1"/>
</dbReference>